<organism evidence="2 3">
    <name type="scientific">Synaphobranchus kaupii</name>
    <name type="common">Kaup's arrowtooth eel</name>
    <dbReference type="NCBI Taxonomy" id="118154"/>
    <lineage>
        <taxon>Eukaryota</taxon>
        <taxon>Metazoa</taxon>
        <taxon>Chordata</taxon>
        <taxon>Craniata</taxon>
        <taxon>Vertebrata</taxon>
        <taxon>Euteleostomi</taxon>
        <taxon>Actinopterygii</taxon>
        <taxon>Neopterygii</taxon>
        <taxon>Teleostei</taxon>
        <taxon>Anguilliformes</taxon>
        <taxon>Synaphobranchidae</taxon>
        <taxon>Synaphobranchus</taxon>
    </lineage>
</organism>
<comment type="caution">
    <text evidence="2">The sequence shown here is derived from an EMBL/GenBank/DDBJ whole genome shotgun (WGS) entry which is preliminary data.</text>
</comment>
<sequence length="77" mass="7916">MEGRGGASSGPSQAGLPLPARPRVPVWLGRSTVGGGCWATSDLRAVFLQNCPFQIAALPGGAAAIDYTLTPEQHLTL</sequence>
<dbReference type="Proteomes" id="UP001152622">
    <property type="component" value="Chromosome 5"/>
</dbReference>
<proteinExistence type="predicted"/>
<protein>
    <submittedName>
        <fullName evidence="2">Uncharacterized protein</fullName>
    </submittedName>
</protein>
<dbReference type="EMBL" id="JAINUF010000005">
    <property type="protein sequence ID" value="KAJ8359695.1"/>
    <property type="molecule type" value="Genomic_DNA"/>
</dbReference>
<evidence type="ECO:0000256" key="1">
    <source>
        <dbReference type="SAM" id="MobiDB-lite"/>
    </source>
</evidence>
<reference evidence="2" key="1">
    <citation type="journal article" date="2023" name="Science">
        <title>Genome structures resolve the early diversification of teleost fishes.</title>
        <authorList>
            <person name="Parey E."/>
            <person name="Louis A."/>
            <person name="Montfort J."/>
            <person name="Bouchez O."/>
            <person name="Roques C."/>
            <person name="Iampietro C."/>
            <person name="Lluch J."/>
            <person name="Castinel A."/>
            <person name="Donnadieu C."/>
            <person name="Desvignes T."/>
            <person name="Floi Bucao C."/>
            <person name="Jouanno E."/>
            <person name="Wen M."/>
            <person name="Mejri S."/>
            <person name="Dirks R."/>
            <person name="Jansen H."/>
            <person name="Henkel C."/>
            <person name="Chen W.J."/>
            <person name="Zahm M."/>
            <person name="Cabau C."/>
            <person name="Klopp C."/>
            <person name="Thompson A.W."/>
            <person name="Robinson-Rechavi M."/>
            <person name="Braasch I."/>
            <person name="Lecointre G."/>
            <person name="Bobe J."/>
            <person name="Postlethwait J.H."/>
            <person name="Berthelot C."/>
            <person name="Roest Crollius H."/>
            <person name="Guiguen Y."/>
        </authorList>
    </citation>
    <scope>NUCLEOTIDE SEQUENCE</scope>
    <source>
        <strain evidence="2">WJC10195</strain>
    </source>
</reference>
<name>A0A9Q1FIR1_SYNKA</name>
<keyword evidence="3" id="KW-1185">Reference proteome</keyword>
<dbReference type="AlphaFoldDB" id="A0A9Q1FIR1"/>
<feature type="region of interest" description="Disordered" evidence="1">
    <location>
        <begin position="1"/>
        <end position="22"/>
    </location>
</feature>
<accession>A0A9Q1FIR1</accession>
<evidence type="ECO:0000313" key="3">
    <source>
        <dbReference type="Proteomes" id="UP001152622"/>
    </source>
</evidence>
<evidence type="ECO:0000313" key="2">
    <source>
        <dbReference type="EMBL" id="KAJ8359695.1"/>
    </source>
</evidence>
<gene>
    <name evidence="2" type="ORF">SKAU_G00162200</name>
</gene>